<dbReference type="RefSeq" id="WP_086907268.1">
    <property type="nucleotide sequence ID" value="NZ_CP021324.1"/>
</dbReference>
<name>A0A2Z2HJ09_9ARCH</name>
<feature type="transmembrane region" description="Helical" evidence="1">
    <location>
        <begin position="9"/>
        <end position="27"/>
    </location>
</feature>
<reference evidence="2 3" key="1">
    <citation type="journal article" date="2017" name="Environ. Microbiol.">
        <title>Genome and epigenome of a novel marine Thaumarchaeota strain suggest viral infection, phosphorothioation DNA modification and multiple restriction systems.</title>
        <authorList>
            <person name="Ahlgren N.A."/>
            <person name="Chen Y."/>
            <person name="Needham D.M."/>
            <person name="Parada A.E."/>
            <person name="Sachdeva R."/>
            <person name="Trinh V."/>
            <person name="Chen T."/>
            <person name="Fuhrman J.A."/>
        </authorList>
    </citation>
    <scope>NUCLEOTIDE SEQUENCE [LARGE SCALE GENOMIC DNA]</scope>
    <source>
        <strain evidence="2 3">SPOT01</strain>
    </source>
</reference>
<sequence>MKKKKIQNIIILSIAIIIIGAIIAYNYSADTTKQKGLQFGNELSQIENELSEIQNKFYSEKTKWEEGDSSKEELLKFYEEHINNFQETISKYDKLTPPELFQSSVTLLKMSAETQLESDLQFIDWIKTGNEASKIRSDTLIQEAYEYQNLGLVEFQTAKVGIKHYVGGEKFEEPQGVSPQQVLQVSEKMRKQCNEQFKNESGEFDSSEIEIEWFNCNNKAEEWKKEHMP</sequence>
<protein>
    <submittedName>
        <fullName evidence="2">Uncharacterized protein</fullName>
    </submittedName>
</protein>
<dbReference type="EMBL" id="CP021324">
    <property type="protein sequence ID" value="ARS64097.1"/>
    <property type="molecule type" value="Genomic_DNA"/>
</dbReference>
<gene>
    <name evidence="2" type="ORF">NMSP_0474</name>
</gene>
<dbReference type="KEGG" id="nct:NMSP_0474"/>
<dbReference type="AlphaFoldDB" id="A0A2Z2HJ09"/>
<keyword evidence="1" id="KW-0472">Membrane</keyword>
<dbReference type="OrthoDB" id="10547at2157"/>
<keyword evidence="1" id="KW-0812">Transmembrane</keyword>
<evidence type="ECO:0000313" key="3">
    <source>
        <dbReference type="Proteomes" id="UP000249949"/>
    </source>
</evidence>
<evidence type="ECO:0000256" key="1">
    <source>
        <dbReference type="SAM" id="Phobius"/>
    </source>
</evidence>
<accession>A0A2Z2HJ09</accession>
<proteinExistence type="predicted"/>
<dbReference type="GeneID" id="32900967"/>
<evidence type="ECO:0000313" key="2">
    <source>
        <dbReference type="EMBL" id="ARS64097.1"/>
    </source>
</evidence>
<dbReference type="Proteomes" id="UP000249949">
    <property type="component" value="Chromosome"/>
</dbReference>
<keyword evidence="1" id="KW-1133">Transmembrane helix</keyword>
<keyword evidence="3" id="KW-1185">Reference proteome</keyword>
<organism evidence="2 3">
    <name type="scientific">Candidatus Nitrosomarinus catalinensis</name>
    <dbReference type="NCBI Taxonomy" id="1898749"/>
    <lineage>
        <taxon>Archaea</taxon>
        <taxon>Nitrososphaerota</taxon>
        <taxon>Nitrososphaeria</taxon>
        <taxon>Nitrosopumilales</taxon>
        <taxon>Nitrosopumilaceae</taxon>
        <taxon>Candidatus Nitrosomarinus</taxon>
    </lineage>
</organism>